<protein>
    <submittedName>
        <fullName evidence="1">Uncharacterized protein</fullName>
    </submittedName>
</protein>
<accession>X0S5K7</accession>
<evidence type="ECO:0000313" key="1">
    <source>
        <dbReference type="EMBL" id="GAF70481.1"/>
    </source>
</evidence>
<dbReference type="AlphaFoldDB" id="X0S5K7"/>
<name>X0S5K7_9ZZZZ</name>
<dbReference type="EMBL" id="BARS01005252">
    <property type="protein sequence ID" value="GAF70481.1"/>
    <property type="molecule type" value="Genomic_DNA"/>
</dbReference>
<dbReference type="SUPFAM" id="SSF54637">
    <property type="entry name" value="Thioesterase/thiol ester dehydrase-isomerase"/>
    <property type="match status" value="1"/>
</dbReference>
<proteinExistence type="predicted"/>
<feature type="non-terminal residue" evidence="1">
    <location>
        <position position="35"/>
    </location>
</feature>
<gene>
    <name evidence="1" type="ORF">S01H1_10282</name>
</gene>
<dbReference type="Gene3D" id="3.10.129.10">
    <property type="entry name" value="Hotdog Thioesterase"/>
    <property type="match status" value="1"/>
</dbReference>
<dbReference type="InterPro" id="IPR029069">
    <property type="entry name" value="HotDog_dom_sf"/>
</dbReference>
<organism evidence="1">
    <name type="scientific">marine sediment metagenome</name>
    <dbReference type="NCBI Taxonomy" id="412755"/>
    <lineage>
        <taxon>unclassified sequences</taxon>
        <taxon>metagenomes</taxon>
        <taxon>ecological metagenomes</taxon>
    </lineage>
</organism>
<sequence length="35" mass="3947">MGNFSPEQRGMFFEEFEVGLKIITPGRTVTEADIV</sequence>
<comment type="caution">
    <text evidence="1">The sequence shown here is derived from an EMBL/GenBank/DDBJ whole genome shotgun (WGS) entry which is preliminary data.</text>
</comment>
<reference evidence="1" key="1">
    <citation type="journal article" date="2014" name="Front. Microbiol.">
        <title>High frequency of phylogenetically diverse reductive dehalogenase-homologous genes in deep subseafloor sedimentary metagenomes.</title>
        <authorList>
            <person name="Kawai M."/>
            <person name="Futagami T."/>
            <person name="Toyoda A."/>
            <person name="Takaki Y."/>
            <person name="Nishi S."/>
            <person name="Hori S."/>
            <person name="Arai W."/>
            <person name="Tsubouchi T."/>
            <person name="Morono Y."/>
            <person name="Uchiyama I."/>
            <person name="Ito T."/>
            <person name="Fujiyama A."/>
            <person name="Inagaki F."/>
            <person name="Takami H."/>
        </authorList>
    </citation>
    <scope>NUCLEOTIDE SEQUENCE</scope>
    <source>
        <strain evidence="1">Expedition CK06-06</strain>
    </source>
</reference>